<dbReference type="InParanoid" id="A0A507AGL5"/>
<evidence type="ECO:0000313" key="1">
    <source>
        <dbReference type="EMBL" id="TPX08915.1"/>
    </source>
</evidence>
<gene>
    <name evidence="1" type="ORF">E0L32_009619</name>
</gene>
<name>A0A507AGL5_9PEZI</name>
<keyword evidence="2" id="KW-1185">Reference proteome</keyword>
<dbReference type="AlphaFoldDB" id="A0A507AGL5"/>
<dbReference type="Proteomes" id="UP000319257">
    <property type="component" value="Unassembled WGS sequence"/>
</dbReference>
<dbReference type="PANTHER" id="PTHR38115:SF1">
    <property type="entry name" value="LIPOCALIN-LIKE DOMAIN-CONTAINING PROTEIN"/>
    <property type="match status" value="1"/>
</dbReference>
<dbReference type="EMBL" id="SKBQ01000071">
    <property type="protein sequence ID" value="TPX08915.1"/>
    <property type="molecule type" value="Genomic_DNA"/>
</dbReference>
<dbReference type="PANTHER" id="PTHR38115">
    <property type="entry name" value="LIPOCALIN-LIKE DOMAIN-CONTAINING PROTEIN"/>
    <property type="match status" value="1"/>
</dbReference>
<protein>
    <submittedName>
        <fullName evidence="1">Uncharacterized protein</fullName>
    </submittedName>
</protein>
<reference evidence="1 2" key="1">
    <citation type="submission" date="2019-06" db="EMBL/GenBank/DDBJ databases">
        <title>Draft genome sequence of the filamentous fungus Phialemoniopsis curvata isolated from diesel fuel.</title>
        <authorList>
            <person name="Varaljay V.A."/>
            <person name="Lyon W.J."/>
            <person name="Crouch A.L."/>
            <person name="Drake C.E."/>
            <person name="Hollomon J.M."/>
            <person name="Nadeau L.J."/>
            <person name="Nunn H.S."/>
            <person name="Stevenson B.S."/>
            <person name="Bojanowski C.L."/>
            <person name="Crookes-Goodson W.J."/>
        </authorList>
    </citation>
    <scope>NUCLEOTIDE SEQUENCE [LARGE SCALE GENOMIC DNA]</scope>
    <source>
        <strain evidence="1 2">D216</strain>
    </source>
</reference>
<dbReference type="GeneID" id="41977066"/>
<dbReference type="RefSeq" id="XP_030990626.1">
    <property type="nucleotide sequence ID" value="XM_031144604.1"/>
</dbReference>
<comment type="caution">
    <text evidence="1">The sequence shown here is derived from an EMBL/GenBank/DDBJ whole genome shotgun (WGS) entry which is preliminary data.</text>
</comment>
<proteinExistence type="predicted"/>
<dbReference type="InterPro" id="IPR053037">
    <property type="entry name" value="Pericyclase_pydY-like"/>
</dbReference>
<sequence>MAAPDSKSIADLNGKWVMNKTLSSSTDPALALQGVGWVTRKVVGLATITLHVKQFAAEPSPVGPNADQPAPTSDPVTHVDIEQTGTGGMKGTTERRCLDDALREHTDYLFGHVRGRTRWVDLAEVEDEFLKAGWNEEGETAGGQDGKLHMLSWVESLDRGWVATQVWGFKKVDGERMYARNIVITKGKERVELNLYYDYVA</sequence>
<evidence type="ECO:0000313" key="2">
    <source>
        <dbReference type="Proteomes" id="UP000319257"/>
    </source>
</evidence>
<organism evidence="1 2">
    <name type="scientific">Thyridium curvatum</name>
    <dbReference type="NCBI Taxonomy" id="1093900"/>
    <lineage>
        <taxon>Eukaryota</taxon>
        <taxon>Fungi</taxon>
        <taxon>Dikarya</taxon>
        <taxon>Ascomycota</taxon>
        <taxon>Pezizomycotina</taxon>
        <taxon>Sordariomycetes</taxon>
        <taxon>Sordariomycetidae</taxon>
        <taxon>Thyridiales</taxon>
        <taxon>Thyridiaceae</taxon>
        <taxon>Thyridium</taxon>
    </lineage>
</organism>
<dbReference type="OrthoDB" id="425354at2759"/>
<accession>A0A507AGL5</accession>